<dbReference type="Gene3D" id="2.40.30.40">
    <property type="entry name" value="Peptidase M42, domain 2"/>
    <property type="match status" value="1"/>
</dbReference>
<name>A0ABM6WUZ7_9RHOB</name>
<reference evidence="4 5" key="1">
    <citation type="submission" date="2018-06" db="EMBL/GenBank/DDBJ databases">
        <title>Complete genome sequence of Paracoccus mutanolyticus strain RSP-02 isolated from cellulosic waste.</title>
        <authorList>
            <person name="Amrutha R.N."/>
            <person name="Shrivastav A."/>
            <person name="Buddana S.K."/>
            <person name="Deshpande U."/>
            <person name="Prakasham R.S."/>
        </authorList>
    </citation>
    <scope>NUCLEOTIDE SEQUENCE [LARGE SCALE GENOMIC DNA]</scope>
    <source>
        <strain evidence="4 5">RSP-02</strain>
    </source>
</reference>
<dbReference type="Pfam" id="PF05343">
    <property type="entry name" value="Peptidase_M42"/>
    <property type="match status" value="1"/>
</dbReference>
<gene>
    <name evidence="4" type="ORF">DPM13_12450</name>
</gene>
<evidence type="ECO:0000313" key="4">
    <source>
        <dbReference type="EMBL" id="AWX94484.1"/>
    </source>
</evidence>
<evidence type="ECO:0000256" key="2">
    <source>
        <dbReference type="ARBA" id="ARBA00022801"/>
    </source>
</evidence>
<dbReference type="Gene3D" id="3.40.630.10">
    <property type="entry name" value="Zn peptidases"/>
    <property type="match status" value="1"/>
</dbReference>
<keyword evidence="3" id="KW-0472">Membrane</keyword>
<dbReference type="EMBL" id="CP030239">
    <property type="protein sequence ID" value="AWX94484.1"/>
    <property type="molecule type" value="Genomic_DNA"/>
</dbReference>
<keyword evidence="2" id="KW-0378">Hydrolase</keyword>
<evidence type="ECO:0000313" key="5">
    <source>
        <dbReference type="Proteomes" id="UP000249922"/>
    </source>
</evidence>
<feature type="transmembrane region" description="Helical" evidence="3">
    <location>
        <begin position="50"/>
        <end position="67"/>
    </location>
</feature>
<evidence type="ECO:0000256" key="1">
    <source>
        <dbReference type="ARBA" id="ARBA00022723"/>
    </source>
</evidence>
<dbReference type="InterPro" id="IPR008007">
    <property type="entry name" value="Peptidase_M42"/>
</dbReference>
<dbReference type="Proteomes" id="UP000249922">
    <property type="component" value="Chromosome"/>
</dbReference>
<sequence length="76" mass="8508">MAWKRTCATCCGVMRPLSFFAPHALCRIGYAGHMDEVGFIVHHIDQDGFLFFSTIGGGSTVFFNLALRPMTYYLIV</sequence>
<keyword evidence="3" id="KW-0812">Transmembrane</keyword>
<proteinExistence type="predicted"/>
<keyword evidence="5" id="KW-1185">Reference proteome</keyword>
<evidence type="ECO:0000256" key="3">
    <source>
        <dbReference type="SAM" id="Phobius"/>
    </source>
</evidence>
<dbReference type="InterPro" id="IPR023367">
    <property type="entry name" value="Peptidase_M42_dom2"/>
</dbReference>
<protein>
    <submittedName>
        <fullName evidence="4">Uncharacterized protein</fullName>
    </submittedName>
</protein>
<organism evidence="4 5">
    <name type="scientific">Paracoccus mutanolyticus</name>
    <dbReference type="NCBI Taxonomy" id="1499308"/>
    <lineage>
        <taxon>Bacteria</taxon>
        <taxon>Pseudomonadati</taxon>
        <taxon>Pseudomonadota</taxon>
        <taxon>Alphaproteobacteria</taxon>
        <taxon>Rhodobacterales</taxon>
        <taxon>Paracoccaceae</taxon>
        <taxon>Paracoccus</taxon>
    </lineage>
</organism>
<accession>A0ABM6WUZ7</accession>
<keyword evidence="1" id="KW-0479">Metal-binding</keyword>
<keyword evidence="3" id="KW-1133">Transmembrane helix</keyword>